<feature type="transmembrane region" description="Helical" evidence="1">
    <location>
        <begin position="59"/>
        <end position="78"/>
    </location>
</feature>
<accession>A0A1G2HYS2</accession>
<feature type="transmembrane region" description="Helical" evidence="1">
    <location>
        <begin position="207"/>
        <end position="227"/>
    </location>
</feature>
<dbReference type="Proteomes" id="UP000176421">
    <property type="component" value="Unassembled WGS sequence"/>
</dbReference>
<comment type="caution">
    <text evidence="2">The sequence shown here is derived from an EMBL/GenBank/DDBJ whole genome shotgun (WGS) entry which is preliminary data.</text>
</comment>
<evidence type="ECO:0008006" key="4">
    <source>
        <dbReference type="Google" id="ProtNLM"/>
    </source>
</evidence>
<feature type="transmembrane region" description="Helical" evidence="1">
    <location>
        <begin position="285"/>
        <end position="304"/>
    </location>
</feature>
<dbReference type="EMBL" id="MHOS01000034">
    <property type="protein sequence ID" value="OGZ67607.1"/>
    <property type="molecule type" value="Genomic_DNA"/>
</dbReference>
<keyword evidence="1" id="KW-1133">Transmembrane helix</keyword>
<gene>
    <name evidence="2" type="ORF">A3D35_02455</name>
</gene>
<keyword evidence="1" id="KW-0812">Transmembrane</keyword>
<feature type="transmembrane region" description="Helical" evidence="1">
    <location>
        <begin position="390"/>
        <end position="409"/>
    </location>
</feature>
<evidence type="ECO:0000313" key="2">
    <source>
        <dbReference type="EMBL" id="OGZ67607.1"/>
    </source>
</evidence>
<feature type="transmembrane region" description="Helical" evidence="1">
    <location>
        <begin position="316"/>
        <end position="334"/>
    </location>
</feature>
<name>A0A1G2HYS2_9BACT</name>
<evidence type="ECO:0000256" key="1">
    <source>
        <dbReference type="SAM" id="Phobius"/>
    </source>
</evidence>
<dbReference type="STRING" id="1802206.A3D35_02455"/>
<evidence type="ECO:0000313" key="3">
    <source>
        <dbReference type="Proteomes" id="UP000176421"/>
    </source>
</evidence>
<feature type="transmembrane region" description="Helical" evidence="1">
    <location>
        <begin position="21"/>
        <end position="39"/>
    </location>
</feature>
<protein>
    <recommendedName>
        <fullName evidence="4">Glycosyltransferase RgtA/B/C/D-like domain-containing protein</fullName>
    </recommendedName>
</protein>
<feature type="transmembrane region" description="Helical" evidence="1">
    <location>
        <begin position="85"/>
        <end position="102"/>
    </location>
</feature>
<dbReference type="AlphaFoldDB" id="A0A1G2HYS2"/>
<keyword evidence="1" id="KW-0472">Membrane</keyword>
<feature type="transmembrane region" description="Helical" evidence="1">
    <location>
        <begin position="175"/>
        <end position="195"/>
    </location>
</feature>
<sequence>MGFLKEKNQKTINSVVTSWLAEYYIYVLVILAIVLPLFLHQGYVFFVDFHFGPHVPVDFFSSGFLMGAVVNIFSLFYFYSFGEKLFIAAVLFLVLLGGKKIAESLSDNKWIIFITSLFFLFNPFVYGRMMYGQIGVLAAFGLLCLALGYGLSYVKDRKNIDLYRWGIFTGLSLQFSSHFIFFSFILYGVLFSILLWRKIDKKQFLKVISVILLCIIILNTNWILGYIKKPSQLDFNQNFNIKDLVAFQTSGKTGSESLGNVLMMSGFWGKERGIYADLTGVGQPWGISFLLLSPIIFFGLFIGFKKKEFRPMTLGLISIFIIAVVLAIGIRLPISREITYWLFNHVPFYKGLRESAKWVSLIVIIYGIWLTFGLNSLLKYRIVKENRALSVILVSLLIVMQAPFLLFGFKNQVHPVNYPQDWQQIDEYIISHQDANSSSDCKDLILFLPWHLYMSFSWIGNLVVNPANSFFSCPVIQGTNMEWAGIYDNSGDKNGMIIKEWLEKKNEPDSLINQGLNIKYIILAKEVDWQEYQWLDKIDELKLVKETDTLKLYELDKNE</sequence>
<organism evidence="2 3">
    <name type="scientific">Candidatus Staskawiczbacteria bacterium RIFCSPHIGHO2_02_FULL_34_9</name>
    <dbReference type="NCBI Taxonomy" id="1802206"/>
    <lineage>
        <taxon>Bacteria</taxon>
        <taxon>Candidatus Staskawicziibacteriota</taxon>
    </lineage>
</organism>
<feature type="transmembrane region" description="Helical" evidence="1">
    <location>
        <begin position="358"/>
        <end position="378"/>
    </location>
</feature>
<feature type="transmembrane region" description="Helical" evidence="1">
    <location>
        <begin position="134"/>
        <end position="155"/>
    </location>
</feature>
<reference evidence="2 3" key="1">
    <citation type="journal article" date="2016" name="Nat. Commun.">
        <title>Thousands of microbial genomes shed light on interconnected biogeochemical processes in an aquifer system.</title>
        <authorList>
            <person name="Anantharaman K."/>
            <person name="Brown C.T."/>
            <person name="Hug L.A."/>
            <person name="Sharon I."/>
            <person name="Castelle C.J."/>
            <person name="Probst A.J."/>
            <person name="Thomas B.C."/>
            <person name="Singh A."/>
            <person name="Wilkins M.J."/>
            <person name="Karaoz U."/>
            <person name="Brodie E.L."/>
            <person name="Williams K.H."/>
            <person name="Hubbard S.S."/>
            <person name="Banfield J.F."/>
        </authorList>
    </citation>
    <scope>NUCLEOTIDE SEQUENCE [LARGE SCALE GENOMIC DNA]</scope>
</reference>
<proteinExistence type="predicted"/>
<feature type="transmembrane region" description="Helical" evidence="1">
    <location>
        <begin position="108"/>
        <end position="127"/>
    </location>
</feature>